<dbReference type="Proteomes" id="UP000244069">
    <property type="component" value="Unassembled WGS sequence"/>
</dbReference>
<name>A0A2T6ADH4_9RHOB</name>
<evidence type="ECO:0000313" key="8">
    <source>
        <dbReference type="Proteomes" id="UP000244069"/>
    </source>
</evidence>
<evidence type="ECO:0000256" key="2">
    <source>
        <dbReference type="ARBA" id="ARBA00022475"/>
    </source>
</evidence>
<dbReference type="GO" id="GO:0005886">
    <property type="term" value="C:plasma membrane"/>
    <property type="evidence" value="ECO:0007669"/>
    <property type="project" value="UniProtKB-SubCell"/>
</dbReference>
<accession>A0A2T6ADH4</accession>
<feature type="transmembrane region" description="Helical" evidence="6">
    <location>
        <begin position="190"/>
        <end position="211"/>
    </location>
</feature>
<evidence type="ECO:0000313" key="7">
    <source>
        <dbReference type="EMBL" id="PTX41868.1"/>
    </source>
</evidence>
<reference evidence="7 8" key="1">
    <citation type="submission" date="2018-04" db="EMBL/GenBank/DDBJ databases">
        <title>Genomic Encyclopedia of Archaeal and Bacterial Type Strains, Phase II (KMG-II): from individual species to whole genera.</title>
        <authorList>
            <person name="Goeker M."/>
        </authorList>
    </citation>
    <scope>NUCLEOTIDE SEQUENCE [LARGE SCALE GENOMIC DNA]</scope>
    <source>
        <strain evidence="7 8">DSM 29329</strain>
    </source>
</reference>
<sequence length="304" mass="33618">MTIDAPWLTGRLPRAASTIYAVIGVVGAVLWLATTFRPASVPAWAPYEFSWPIYLAVTLLGFWFARGLGCLPEAERPRIWRQAAFWVGLGLLWAVTQTGFEYLAQRMFFTNRLQHVAMHHIGPVLLALSAGGPAVLAGAPGWLRASCEHRAARRLYSAFQHPVVAVVLFVGLFWFWLIPPVHFVAMLDPVLYQVMNWSMVVDGVLFWALVLDTRPAPPARVRFGFRAALAVGVMFPQIVLGALITFSTTDLFPYYAFCGRYFPSISAVTDQQIGGIVIWIPPAMMSVIALLVVVGNMRRAGADL</sequence>
<keyword evidence="8" id="KW-1185">Reference proteome</keyword>
<protein>
    <submittedName>
        <fullName evidence="7">Putative membrane protein</fullName>
    </submittedName>
</protein>
<evidence type="ECO:0000256" key="1">
    <source>
        <dbReference type="ARBA" id="ARBA00004651"/>
    </source>
</evidence>
<feature type="transmembrane region" description="Helical" evidence="6">
    <location>
        <begin position="155"/>
        <end position="178"/>
    </location>
</feature>
<dbReference type="RefSeq" id="WP_107978123.1">
    <property type="nucleotide sequence ID" value="NZ_BMEZ01000031.1"/>
</dbReference>
<feature type="transmembrane region" description="Helical" evidence="6">
    <location>
        <begin position="124"/>
        <end position="143"/>
    </location>
</feature>
<comment type="caution">
    <text evidence="7">The sequence shown here is derived from an EMBL/GenBank/DDBJ whole genome shotgun (WGS) entry which is preliminary data.</text>
</comment>
<feature type="transmembrane region" description="Helical" evidence="6">
    <location>
        <begin position="83"/>
        <end position="104"/>
    </location>
</feature>
<evidence type="ECO:0000256" key="6">
    <source>
        <dbReference type="SAM" id="Phobius"/>
    </source>
</evidence>
<comment type="subcellular location">
    <subcellularLocation>
        <location evidence="1">Cell membrane</location>
        <topology evidence="1">Multi-pass membrane protein</topology>
    </subcellularLocation>
</comment>
<evidence type="ECO:0000256" key="5">
    <source>
        <dbReference type="ARBA" id="ARBA00023136"/>
    </source>
</evidence>
<keyword evidence="5 6" id="KW-0472">Membrane</keyword>
<dbReference type="InterPro" id="IPR019108">
    <property type="entry name" value="Caa3_assmbl_CtaG-rel"/>
</dbReference>
<feature type="transmembrane region" description="Helical" evidence="6">
    <location>
        <begin position="223"/>
        <end position="246"/>
    </location>
</feature>
<feature type="transmembrane region" description="Helical" evidence="6">
    <location>
        <begin position="273"/>
        <end position="294"/>
    </location>
</feature>
<feature type="transmembrane region" description="Helical" evidence="6">
    <location>
        <begin position="53"/>
        <end position="71"/>
    </location>
</feature>
<gene>
    <name evidence="7" type="ORF">C8N44_12635</name>
</gene>
<keyword evidence="3 6" id="KW-0812">Transmembrane</keyword>
<organism evidence="7 8">
    <name type="scientific">Allosediminivita pacifica</name>
    <dbReference type="NCBI Taxonomy" id="1267769"/>
    <lineage>
        <taxon>Bacteria</taxon>
        <taxon>Pseudomonadati</taxon>
        <taxon>Pseudomonadota</taxon>
        <taxon>Alphaproteobacteria</taxon>
        <taxon>Rhodobacterales</taxon>
        <taxon>Paracoccaceae</taxon>
        <taxon>Allosediminivita</taxon>
    </lineage>
</organism>
<evidence type="ECO:0000256" key="3">
    <source>
        <dbReference type="ARBA" id="ARBA00022692"/>
    </source>
</evidence>
<dbReference type="Pfam" id="PF09678">
    <property type="entry name" value="Caa3_CtaG"/>
    <property type="match status" value="1"/>
</dbReference>
<feature type="transmembrane region" description="Helical" evidence="6">
    <location>
        <begin position="12"/>
        <end position="33"/>
    </location>
</feature>
<proteinExistence type="predicted"/>
<dbReference type="EMBL" id="QBKN01000026">
    <property type="protein sequence ID" value="PTX41868.1"/>
    <property type="molecule type" value="Genomic_DNA"/>
</dbReference>
<evidence type="ECO:0000256" key="4">
    <source>
        <dbReference type="ARBA" id="ARBA00022989"/>
    </source>
</evidence>
<keyword evidence="2" id="KW-1003">Cell membrane</keyword>
<keyword evidence="4 6" id="KW-1133">Transmembrane helix</keyword>
<dbReference type="OrthoDB" id="259025at2"/>
<dbReference type="AlphaFoldDB" id="A0A2T6ADH4"/>